<organism evidence="2 3">
    <name type="scientific">Streptomyces noursei</name>
    <name type="common">Streptomyces albulus</name>
    <dbReference type="NCBI Taxonomy" id="1971"/>
    <lineage>
        <taxon>Bacteria</taxon>
        <taxon>Bacillati</taxon>
        <taxon>Actinomycetota</taxon>
        <taxon>Actinomycetes</taxon>
        <taxon>Kitasatosporales</taxon>
        <taxon>Streptomycetaceae</taxon>
        <taxon>Streptomyces</taxon>
    </lineage>
</organism>
<dbReference type="RefSeq" id="WP_016571116.1">
    <property type="nucleotide sequence ID" value="NZ_BHXC01000006.1"/>
</dbReference>
<comment type="caution">
    <text evidence="2">The sequence shown here is derived from an EMBL/GenBank/DDBJ whole genome shotgun (WGS) entry which is preliminary data.</text>
</comment>
<evidence type="ECO:0000259" key="1">
    <source>
        <dbReference type="PROSITE" id="PS51186"/>
    </source>
</evidence>
<accession>A0A401QSY0</accession>
<dbReference type="GO" id="GO:0016747">
    <property type="term" value="F:acyltransferase activity, transferring groups other than amino-acyl groups"/>
    <property type="evidence" value="ECO:0007669"/>
    <property type="project" value="InterPro"/>
</dbReference>
<evidence type="ECO:0000313" key="2">
    <source>
        <dbReference type="EMBL" id="GCB88465.1"/>
    </source>
</evidence>
<dbReference type="SUPFAM" id="SSF55729">
    <property type="entry name" value="Acyl-CoA N-acyltransferases (Nat)"/>
    <property type="match status" value="1"/>
</dbReference>
<evidence type="ECO:0000313" key="3">
    <source>
        <dbReference type="Proteomes" id="UP000288351"/>
    </source>
</evidence>
<dbReference type="InterPro" id="IPR000182">
    <property type="entry name" value="GNAT_dom"/>
</dbReference>
<dbReference type="EMBL" id="BHXC01000006">
    <property type="protein sequence ID" value="GCB88465.1"/>
    <property type="molecule type" value="Genomic_DNA"/>
</dbReference>
<dbReference type="Pfam" id="PF12746">
    <property type="entry name" value="GNAT_acetyltran"/>
    <property type="match status" value="1"/>
</dbReference>
<dbReference type="InterPro" id="IPR016181">
    <property type="entry name" value="Acyl_CoA_acyltransferase"/>
</dbReference>
<dbReference type="PROSITE" id="PS51186">
    <property type="entry name" value="GNAT"/>
    <property type="match status" value="1"/>
</dbReference>
<proteinExistence type="predicted"/>
<keyword evidence="2" id="KW-0808">Transferase</keyword>
<reference evidence="2 3" key="1">
    <citation type="journal article" date="2019" name="Microbiol. Resour. Announc.">
        <title>Draft Genome Sequence of the Most Traditional epsilon-Poly-l-Lysine Producer, Streptomyces albulus NBRC14147.</title>
        <authorList>
            <person name="Yamanaka K."/>
            <person name="Hamano Y."/>
        </authorList>
    </citation>
    <scope>NUCLEOTIDE SEQUENCE [LARGE SCALE GENOMIC DNA]</scope>
    <source>
        <strain evidence="2 3">NBRC 14147</strain>
    </source>
</reference>
<dbReference type="InterPro" id="IPR027365">
    <property type="entry name" value="GNAT_acetyltra_YdfB-like"/>
</dbReference>
<name>A0A401QSY0_STRNR</name>
<feature type="domain" description="N-acetyltransferase" evidence="1">
    <location>
        <begin position="119"/>
        <end position="260"/>
    </location>
</feature>
<dbReference type="AlphaFoldDB" id="A0A401QSY0"/>
<protein>
    <submittedName>
        <fullName evidence="2">Putative acetyltransferase</fullName>
    </submittedName>
</protein>
<sequence>MIELSSRQLPDLNAWLADGPPGAIALAEHALLTGTGHWWADRAHDPRAVVVACADHVLFRGDPTALAPLALARFAAHHAQAPARFLPLLGSAFDLLVPWERMVYLLREPQAVVRPPRGVTVRRLVAQDAEVLGALSAPGVDVSWVHASWGGPVELAASGHCWGAFRDGGLVAVACTYFRGTAYEDIACVTLPAHRRQRLALACVTALCRDITARGHLPSWTCSRDNRASRLLAWTAGFRLADEYVHYAVGQPVRPAVGLVG</sequence>
<dbReference type="Gene3D" id="3.40.630.30">
    <property type="match status" value="1"/>
</dbReference>
<dbReference type="Proteomes" id="UP000288351">
    <property type="component" value="Unassembled WGS sequence"/>
</dbReference>
<gene>
    <name evidence="2" type="ORF">SALB_01135</name>
</gene>